<dbReference type="SUPFAM" id="SSF54236">
    <property type="entry name" value="Ubiquitin-like"/>
    <property type="match status" value="1"/>
</dbReference>
<evidence type="ECO:0000256" key="3">
    <source>
        <dbReference type="ARBA" id="ARBA00012442"/>
    </source>
</evidence>
<evidence type="ECO:0000256" key="14">
    <source>
        <dbReference type="SAM" id="MobiDB-lite"/>
    </source>
</evidence>
<feature type="domain" description="Protein kinase" evidence="15">
    <location>
        <begin position="15"/>
        <end position="300"/>
    </location>
</feature>
<dbReference type="GO" id="GO:0033209">
    <property type="term" value="P:tumor necrosis factor-mediated signaling pathway"/>
    <property type="evidence" value="ECO:0007669"/>
    <property type="project" value="TreeGrafter"/>
</dbReference>
<keyword evidence="8" id="KW-0547">Nucleotide-binding</keyword>
<reference evidence="17" key="1">
    <citation type="submission" date="2025-08" db="UniProtKB">
        <authorList>
            <consortium name="Ensembl"/>
        </authorList>
    </citation>
    <scope>IDENTIFICATION</scope>
</reference>
<dbReference type="InterPro" id="IPR041185">
    <property type="entry name" value="IKBKB_SDD"/>
</dbReference>
<evidence type="ECO:0000256" key="4">
    <source>
        <dbReference type="ARBA" id="ARBA00022490"/>
    </source>
</evidence>
<dbReference type="Gene3D" id="3.10.20.90">
    <property type="entry name" value="Phosphatidylinositol 3-kinase Catalytic Subunit, Chain A, domain 1"/>
    <property type="match status" value="1"/>
</dbReference>
<keyword evidence="4" id="KW-0963">Cytoplasm</keyword>
<evidence type="ECO:0000256" key="12">
    <source>
        <dbReference type="ARBA" id="ARBA00048789"/>
    </source>
</evidence>
<dbReference type="SUPFAM" id="SSF56112">
    <property type="entry name" value="Protein kinase-like (PK-like)"/>
    <property type="match status" value="1"/>
</dbReference>
<evidence type="ECO:0000259" key="15">
    <source>
        <dbReference type="PROSITE" id="PS50011"/>
    </source>
</evidence>
<dbReference type="PROSITE" id="PS00108">
    <property type="entry name" value="PROTEIN_KINASE_ST"/>
    <property type="match status" value="1"/>
</dbReference>
<feature type="coiled-coil region" evidence="13">
    <location>
        <begin position="551"/>
        <end position="578"/>
    </location>
</feature>
<dbReference type="InterPro" id="IPR000719">
    <property type="entry name" value="Prot_kinase_dom"/>
</dbReference>
<evidence type="ECO:0000259" key="16">
    <source>
        <dbReference type="PROSITE" id="PS50053"/>
    </source>
</evidence>
<dbReference type="Ensembl" id="ENSCCRT00000020818.2">
    <property type="protein sequence ID" value="ENSCCRP00000019143.2"/>
    <property type="gene ID" value="ENSCCRG00000010485.2"/>
</dbReference>
<dbReference type="SMART" id="SM00220">
    <property type="entry name" value="S_TKc"/>
    <property type="match status" value="1"/>
</dbReference>
<dbReference type="InterPro" id="IPR051180">
    <property type="entry name" value="IKK"/>
</dbReference>
<dbReference type="GO" id="GO:0045944">
    <property type="term" value="P:positive regulation of transcription by RNA polymerase II"/>
    <property type="evidence" value="ECO:0007669"/>
    <property type="project" value="TreeGrafter"/>
</dbReference>
<dbReference type="InterPro" id="IPR029071">
    <property type="entry name" value="Ubiquitin-like_domsf"/>
</dbReference>
<evidence type="ECO:0000256" key="6">
    <source>
        <dbReference type="ARBA" id="ARBA00022553"/>
    </source>
</evidence>
<reference evidence="17" key="2">
    <citation type="submission" date="2025-09" db="UniProtKB">
        <authorList>
            <consortium name="Ensembl"/>
        </authorList>
    </citation>
    <scope>IDENTIFICATION</scope>
</reference>
<keyword evidence="18" id="KW-1185">Reference proteome</keyword>
<dbReference type="GO" id="GO:0005634">
    <property type="term" value="C:nucleus"/>
    <property type="evidence" value="ECO:0007669"/>
    <property type="project" value="UniProtKB-SubCell"/>
</dbReference>
<dbReference type="FunFam" id="1.10.510.10:FF:000147">
    <property type="entry name" value="Inhibitor of nuclear factor kappa-B kinase subunit beta"/>
    <property type="match status" value="1"/>
</dbReference>
<evidence type="ECO:0000256" key="13">
    <source>
        <dbReference type="SAM" id="Coils"/>
    </source>
</evidence>
<dbReference type="PROSITE" id="PS50011">
    <property type="entry name" value="PROTEIN_KINASE_DOM"/>
    <property type="match status" value="1"/>
</dbReference>
<dbReference type="PANTHER" id="PTHR22969">
    <property type="entry name" value="IKB KINASE"/>
    <property type="match status" value="1"/>
</dbReference>
<dbReference type="EC" id="2.7.11.10" evidence="3"/>
<sequence length="725" mass="83516">MSRPPSMQPQMCGPWELKERLGTGGFGNVTLWQNKESSVQIAIKQCRQELSDKNKGRWSLEIQIMKRLNHMNVVAARDVPEELQKLAINDLPLLAMEYCQGGDLRKYLNLLENCCGMREAAVLTLIQDISSALTYLHGMRIIHRDLKPENIVLQQGEKRLVHKIIDLGYAKELDQSSLCTSFVGTLQYLAPELLEQQKYTVAVDYWSFGTLVFECITGFRPFLPTWQPVQWHSKLLQKRVDDIVVYEDLTGEVRFSKHLPNPHNLNKLLASELESWLQMMLRWSPKERGKDLIQRTSCFCFDELSRILNLKLVHVLNMTSAEIFTYSVQPQEDVASLQERIAQDARIPPANQELLLEAGLALEPHNSVTQCAIDYSVRLVQRQLFEFKFILLTHSQRRTWGQAWHTIRALREDWQRLQQGQKVAIMSLLRHNGTLSKQKNEMVSMHQRLKATLEFFSTSLHIDIDKYQEQRATGIGTTHEDVNKLEEEMMTLQTDIVDLQRQPWRSGEALETLNDLFSDHSNSFKCIMMCMCVCSKTMVCRQRVLELLPRVEGMVSAMARSEKQLQHLQEKRQKELWNLLKVACSKVRSPVSGSPDGGRTPPAPAHPLMSHRPSDVPQTVSLSCVFRDESQLVIEESKMFESRLQSLVQDTIQETETSMQVTHLRNTTIWTRFVEFLLNFKFSKMPKILICLKCAHSQAIQNVDEFVSSSDLEKCSIASVSQQWM</sequence>
<evidence type="ECO:0000256" key="2">
    <source>
        <dbReference type="ARBA" id="ARBA00004496"/>
    </source>
</evidence>
<comment type="catalytic activity">
    <reaction evidence="12">
        <text>L-seryl-[I-kappa-B protein] + ATP = O-phospho-L-seryl-[I-kappa-B protein] + ADP + H(+)</text>
        <dbReference type="Rhea" id="RHEA:19073"/>
        <dbReference type="Rhea" id="RHEA-COMP:13698"/>
        <dbReference type="Rhea" id="RHEA-COMP:13699"/>
        <dbReference type="ChEBI" id="CHEBI:15378"/>
        <dbReference type="ChEBI" id="CHEBI:29999"/>
        <dbReference type="ChEBI" id="CHEBI:30616"/>
        <dbReference type="ChEBI" id="CHEBI:83421"/>
        <dbReference type="ChEBI" id="CHEBI:456216"/>
        <dbReference type="EC" id="2.7.11.10"/>
    </reaction>
</comment>
<dbReference type="InterPro" id="IPR000626">
    <property type="entry name" value="Ubiquitin-like_dom"/>
</dbReference>
<keyword evidence="11" id="KW-0539">Nucleus</keyword>
<keyword evidence="13" id="KW-0175">Coiled coil</keyword>
<dbReference type="InterPro" id="IPR046375">
    <property type="entry name" value="IKBKB_SDD_sf"/>
</dbReference>
<comment type="subcellular location">
    <subcellularLocation>
        <location evidence="2">Cytoplasm</location>
    </subcellularLocation>
    <subcellularLocation>
        <location evidence="1">Nucleus</location>
    </subcellularLocation>
</comment>
<organism evidence="17 18">
    <name type="scientific">Cyprinus carpio carpio</name>
    <dbReference type="NCBI Taxonomy" id="630221"/>
    <lineage>
        <taxon>Eukaryota</taxon>
        <taxon>Metazoa</taxon>
        <taxon>Chordata</taxon>
        <taxon>Craniata</taxon>
        <taxon>Vertebrata</taxon>
        <taxon>Euteleostomi</taxon>
        <taxon>Actinopterygii</taxon>
        <taxon>Neopterygii</taxon>
        <taxon>Teleostei</taxon>
        <taxon>Ostariophysi</taxon>
        <taxon>Cypriniformes</taxon>
        <taxon>Cyprinidae</taxon>
        <taxon>Cyprininae</taxon>
        <taxon>Cyprinus</taxon>
    </lineage>
</organism>
<protein>
    <recommendedName>
        <fullName evidence="3">IkappaB kinase</fullName>
        <ecNumber evidence="3">2.7.11.10</ecNumber>
    </recommendedName>
</protein>
<evidence type="ECO:0000313" key="17">
    <source>
        <dbReference type="Ensembl" id="ENSCCRP00000019143.2"/>
    </source>
</evidence>
<dbReference type="GO" id="GO:0008385">
    <property type="term" value="C:IkappaB kinase complex"/>
    <property type="evidence" value="ECO:0007669"/>
    <property type="project" value="TreeGrafter"/>
</dbReference>
<dbReference type="Proteomes" id="UP001108240">
    <property type="component" value="Unplaced"/>
</dbReference>
<evidence type="ECO:0000256" key="1">
    <source>
        <dbReference type="ARBA" id="ARBA00004123"/>
    </source>
</evidence>
<evidence type="ECO:0000256" key="5">
    <source>
        <dbReference type="ARBA" id="ARBA00022527"/>
    </source>
</evidence>
<keyword evidence="10" id="KW-0067">ATP-binding</keyword>
<evidence type="ECO:0000256" key="11">
    <source>
        <dbReference type="ARBA" id="ARBA00023242"/>
    </source>
</evidence>
<dbReference type="GO" id="GO:0008384">
    <property type="term" value="F:IkappaB kinase activity"/>
    <property type="evidence" value="ECO:0007669"/>
    <property type="project" value="UniProtKB-EC"/>
</dbReference>
<dbReference type="PROSITE" id="PS50053">
    <property type="entry name" value="UBIQUITIN_2"/>
    <property type="match status" value="1"/>
</dbReference>
<keyword evidence="5" id="KW-0723">Serine/threonine-protein kinase</keyword>
<dbReference type="PANTHER" id="PTHR22969:SF7">
    <property type="entry name" value="INHIBITOR OF NUCLEAR FACTOR KAPPA-B KINASE SUBUNIT BETA"/>
    <property type="match status" value="1"/>
</dbReference>
<evidence type="ECO:0000256" key="10">
    <source>
        <dbReference type="ARBA" id="ARBA00022840"/>
    </source>
</evidence>
<dbReference type="GO" id="GO:0005524">
    <property type="term" value="F:ATP binding"/>
    <property type="evidence" value="ECO:0007669"/>
    <property type="project" value="UniProtKB-KW"/>
</dbReference>
<accession>A0A8C1AJG5</accession>
<evidence type="ECO:0000256" key="7">
    <source>
        <dbReference type="ARBA" id="ARBA00022679"/>
    </source>
</evidence>
<name>A0A8C1AJG5_CYPCA</name>
<dbReference type="InterPro" id="IPR011009">
    <property type="entry name" value="Kinase-like_dom_sf"/>
</dbReference>
<dbReference type="Gene3D" id="1.20.1270.250">
    <property type="match status" value="2"/>
</dbReference>
<feature type="region of interest" description="Disordered" evidence="14">
    <location>
        <begin position="588"/>
        <end position="615"/>
    </location>
</feature>
<dbReference type="Pfam" id="PF18397">
    <property type="entry name" value="IKBKB_SDD"/>
    <property type="match status" value="3"/>
</dbReference>
<keyword evidence="6" id="KW-0597">Phosphoprotein</keyword>
<evidence type="ECO:0000256" key="9">
    <source>
        <dbReference type="ARBA" id="ARBA00022777"/>
    </source>
</evidence>
<dbReference type="GeneTree" id="ENSGT00950000182937"/>
<keyword evidence="7" id="KW-0808">Transferase</keyword>
<dbReference type="InterPro" id="IPR008271">
    <property type="entry name" value="Ser/Thr_kinase_AS"/>
</dbReference>
<feature type="domain" description="Ubiquitin-like" evidence="16">
    <location>
        <begin position="308"/>
        <end position="374"/>
    </location>
</feature>
<proteinExistence type="predicted"/>
<dbReference type="AlphaFoldDB" id="A0A8C1AJG5"/>
<evidence type="ECO:0000256" key="8">
    <source>
        <dbReference type="ARBA" id="ARBA00022741"/>
    </source>
</evidence>
<evidence type="ECO:0000313" key="18">
    <source>
        <dbReference type="Proteomes" id="UP001108240"/>
    </source>
</evidence>
<keyword evidence="9" id="KW-0418">Kinase</keyword>
<dbReference type="Pfam" id="PF00069">
    <property type="entry name" value="Pkinase"/>
    <property type="match status" value="1"/>
</dbReference>
<dbReference type="Gene3D" id="1.10.510.10">
    <property type="entry name" value="Transferase(Phosphotransferase) domain 1"/>
    <property type="match status" value="1"/>
</dbReference>